<evidence type="ECO:0008006" key="2">
    <source>
        <dbReference type="Google" id="ProtNLM"/>
    </source>
</evidence>
<gene>
    <name evidence="1" type="ORF">LEA_17062</name>
</gene>
<name>K1S9R3_9ZZZZ</name>
<dbReference type="EMBL" id="AJWY01011675">
    <property type="protein sequence ID" value="EKC52104.1"/>
    <property type="molecule type" value="Genomic_DNA"/>
</dbReference>
<accession>K1S9R3</accession>
<sequence length="287" mass="33843">MKKVIFTQEWIALHPYEKADETDLYYTELANEIYHALDEACYTHNFKNMDEAKQLALSIAGYFEDVISGTGIWKTFTEECKQRYGTYIPFYEKESEFIKSTLNEDDPAYDPEEINIADVKFLLWHHYQQSSFVQEAVPFLFGTLELAAKLAYNILDREYETAPENERLLTYLSEMPEIEGNTETTEEEIEKNKELDEIHRRDTLAWFHYGCYFNVGNQKRLQFTLQQMANSPQGLTEPLAYSVQMEMTIAGRNNLLALTSYEWLCKICRNMPTHKLWEDEEFRKKAI</sequence>
<dbReference type="InterPro" id="IPR024214">
    <property type="entry name" value="DUF3843"/>
</dbReference>
<evidence type="ECO:0000313" key="1">
    <source>
        <dbReference type="EMBL" id="EKC52104.1"/>
    </source>
</evidence>
<dbReference type="AlphaFoldDB" id="K1S9R3"/>
<reference evidence="1" key="1">
    <citation type="journal article" date="2013" name="Environ. Microbiol.">
        <title>Microbiota from the distal guts of lean and obese adolescents exhibit partial functional redundancy besides clear differences in community structure.</title>
        <authorList>
            <person name="Ferrer M."/>
            <person name="Ruiz A."/>
            <person name="Lanza F."/>
            <person name="Haange S.B."/>
            <person name="Oberbach A."/>
            <person name="Till H."/>
            <person name="Bargiela R."/>
            <person name="Campoy C."/>
            <person name="Segura M.T."/>
            <person name="Richter M."/>
            <person name="von Bergen M."/>
            <person name="Seifert J."/>
            <person name="Suarez A."/>
        </authorList>
    </citation>
    <scope>NUCLEOTIDE SEQUENCE</scope>
</reference>
<organism evidence="1">
    <name type="scientific">human gut metagenome</name>
    <dbReference type="NCBI Taxonomy" id="408170"/>
    <lineage>
        <taxon>unclassified sequences</taxon>
        <taxon>metagenomes</taxon>
        <taxon>organismal metagenomes</taxon>
    </lineage>
</organism>
<protein>
    <recommendedName>
        <fullName evidence="2">DUF3843 family protein</fullName>
    </recommendedName>
</protein>
<feature type="non-terminal residue" evidence="1">
    <location>
        <position position="287"/>
    </location>
</feature>
<comment type="caution">
    <text evidence="1">The sequence shown here is derived from an EMBL/GenBank/DDBJ whole genome shotgun (WGS) entry which is preliminary data.</text>
</comment>
<proteinExistence type="predicted"/>
<dbReference type="Pfam" id="PF12954">
    <property type="entry name" value="DUF3843"/>
    <property type="match status" value="1"/>
</dbReference>